<evidence type="ECO:0000313" key="1">
    <source>
        <dbReference type="EMBL" id="KAF7553247.1"/>
    </source>
</evidence>
<dbReference type="OrthoDB" id="5413269at2759"/>
<dbReference type="AlphaFoldDB" id="A0A9P5HA55"/>
<organism evidence="1 2">
    <name type="scientific">Cylindrodendrum hubeiense</name>
    <dbReference type="NCBI Taxonomy" id="595255"/>
    <lineage>
        <taxon>Eukaryota</taxon>
        <taxon>Fungi</taxon>
        <taxon>Dikarya</taxon>
        <taxon>Ascomycota</taxon>
        <taxon>Pezizomycotina</taxon>
        <taxon>Sordariomycetes</taxon>
        <taxon>Hypocreomycetidae</taxon>
        <taxon>Hypocreales</taxon>
        <taxon>Nectriaceae</taxon>
        <taxon>Cylindrodendrum</taxon>
    </lineage>
</organism>
<name>A0A9P5HA55_9HYPO</name>
<gene>
    <name evidence="1" type="ORF">G7Z17_g3751</name>
</gene>
<accession>A0A9P5HA55</accession>
<dbReference type="EMBL" id="JAANBB010000048">
    <property type="protein sequence ID" value="KAF7553247.1"/>
    <property type="molecule type" value="Genomic_DNA"/>
</dbReference>
<protein>
    <submittedName>
        <fullName evidence="1">Uncharacterized protein</fullName>
    </submittedName>
</protein>
<keyword evidence="2" id="KW-1185">Reference proteome</keyword>
<evidence type="ECO:0000313" key="2">
    <source>
        <dbReference type="Proteomes" id="UP000722485"/>
    </source>
</evidence>
<reference evidence="1" key="1">
    <citation type="submission" date="2020-03" db="EMBL/GenBank/DDBJ databases">
        <title>Draft Genome Sequence of Cylindrodendrum hubeiense.</title>
        <authorList>
            <person name="Buettner E."/>
            <person name="Kellner H."/>
        </authorList>
    </citation>
    <scope>NUCLEOTIDE SEQUENCE</scope>
    <source>
        <strain evidence="1">IHI 201604</strain>
    </source>
</reference>
<comment type="caution">
    <text evidence="1">The sequence shown here is derived from an EMBL/GenBank/DDBJ whole genome shotgun (WGS) entry which is preliminary data.</text>
</comment>
<proteinExistence type="predicted"/>
<dbReference type="Proteomes" id="UP000722485">
    <property type="component" value="Unassembled WGS sequence"/>
</dbReference>
<sequence>MAANQYEITIINKTDLDQQYLLFQTSPTVNQKPDPTVFINVYQASPVVPATSGGESSRATFNIIQQWYAINGTSPSPLNANVTVTTAESEPVTLGGASNEGTTLALTTVKSDGEDPKFDDSKTLATAPNGSFQIVADSTFKYPNQNNIFLGLGAPDPLDPTSVLPTATISAVPGNTKTIWPHNKWYISTGSFEQGTIIDVQTVGTTQIVDFEAGLPKQTFTNNSDGTYT</sequence>